<dbReference type="AlphaFoldDB" id="A0AAV4B844"/>
<comment type="caution">
    <text evidence="1">The sequence shown here is derived from an EMBL/GenBank/DDBJ whole genome shotgun (WGS) entry which is preliminary data.</text>
</comment>
<name>A0AAV4B844_9GAST</name>
<organism evidence="1 2">
    <name type="scientific">Plakobranchus ocellatus</name>
    <dbReference type="NCBI Taxonomy" id="259542"/>
    <lineage>
        <taxon>Eukaryota</taxon>
        <taxon>Metazoa</taxon>
        <taxon>Spiralia</taxon>
        <taxon>Lophotrochozoa</taxon>
        <taxon>Mollusca</taxon>
        <taxon>Gastropoda</taxon>
        <taxon>Heterobranchia</taxon>
        <taxon>Euthyneura</taxon>
        <taxon>Panpulmonata</taxon>
        <taxon>Sacoglossa</taxon>
        <taxon>Placobranchoidea</taxon>
        <taxon>Plakobranchidae</taxon>
        <taxon>Plakobranchus</taxon>
    </lineage>
</organism>
<accession>A0AAV4B844</accession>
<dbReference type="EMBL" id="BLXT01004605">
    <property type="protein sequence ID" value="GFO15272.1"/>
    <property type="molecule type" value="Genomic_DNA"/>
</dbReference>
<gene>
    <name evidence="1" type="ORF">PoB_004177700</name>
</gene>
<reference evidence="1 2" key="1">
    <citation type="journal article" date="2021" name="Elife">
        <title>Chloroplast acquisition without the gene transfer in kleptoplastic sea slugs, Plakobranchus ocellatus.</title>
        <authorList>
            <person name="Maeda T."/>
            <person name="Takahashi S."/>
            <person name="Yoshida T."/>
            <person name="Shimamura S."/>
            <person name="Takaki Y."/>
            <person name="Nagai Y."/>
            <person name="Toyoda A."/>
            <person name="Suzuki Y."/>
            <person name="Arimoto A."/>
            <person name="Ishii H."/>
            <person name="Satoh N."/>
            <person name="Nishiyama T."/>
            <person name="Hasebe M."/>
            <person name="Maruyama T."/>
            <person name="Minagawa J."/>
            <person name="Obokata J."/>
            <person name="Shigenobu S."/>
        </authorList>
    </citation>
    <scope>NUCLEOTIDE SEQUENCE [LARGE SCALE GENOMIC DNA]</scope>
</reference>
<sequence>MEALHLSNYTSLVSLWFLLCEHIKNRLRLYHVEASELSLCFTAWSYVSNYVGEEKVGCYYVTMHNASDRRRANYETSIVTQINRFTCRWVNHRNCDTQSVSSAMINRVPSSVSFPLACHTTGIDTPVSGPSLRILLTCADHFTCASLLIVKKMRDFGSNKQSFKIKCSCFKICVVLAGFLAV</sequence>
<proteinExistence type="predicted"/>
<keyword evidence="2" id="KW-1185">Reference proteome</keyword>
<dbReference type="Proteomes" id="UP000735302">
    <property type="component" value="Unassembled WGS sequence"/>
</dbReference>
<evidence type="ECO:0000313" key="1">
    <source>
        <dbReference type="EMBL" id="GFO15272.1"/>
    </source>
</evidence>
<protein>
    <submittedName>
        <fullName evidence="1">Uncharacterized protein</fullName>
    </submittedName>
</protein>
<evidence type="ECO:0000313" key="2">
    <source>
        <dbReference type="Proteomes" id="UP000735302"/>
    </source>
</evidence>